<evidence type="ECO:0000259" key="3">
    <source>
        <dbReference type="PROSITE" id="PS50048"/>
    </source>
</evidence>
<feature type="domain" description="Zn(2)-C6 fungal-type" evidence="3">
    <location>
        <begin position="25"/>
        <end position="59"/>
    </location>
</feature>
<dbReference type="GeneID" id="19277447"/>
<protein>
    <recommendedName>
        <fullName evidence="3">Zn(2)-C6 fungal-type domain-containing protein</fullName>
    </recommendedName>
</protein>
<dbReference type="PROSITE" id="PS00463">
    <property type="entry name" value="ZN2_CY6_FUNGAL_1"/>
    <property type="match status" value="1"/>
</dbReference>
<dbReference type="GO" id="GO:0008270">
    <property type="term" value="F:zinc ion binding"/>
    <property type="evidence" value="ECO:0007669"/>
    <property type="project" value="InterPro"/>
</dbReference>
<dbReference type="Proteomes" id="UP000030651">
    <property type="component" value="Unassembled WGS sequence"/>
</dbReference>
<sequence>MSSPNLTQPPGQGVSSVLPVKRRPACERCRSQKLKCLRDEGNSAGACLRCVDSGVRCVTNRHRRPGRPARSCGEDQQASSTRTDEYSGNVSALSTVVDDVSWTMMDDITLDSIMSYANGTTTVYHDTGQYLDTFGFEDGQELYDQMSSHTGVTADYGASGSNQSYSEDLECELLQLQQQLTKLIIDLRTRGWNVTTSLTIKPQTVDHDIYKQSHTDGPGFNPIAETLGMVSELDKILNKIMNNVFPRESFATINTCSWVRSQYVLSSLACYMRIISAYDYIVSHILDEYSKNPVAREFILNGAPKLAIAGFAVPSPKNLLGQLLAQTLEQKLSPIESTLGLPYLYRVVPEMEDYHNRKGGRLLKETDGKLLLDTLENISSGSMMSSTEPSGVQALKDKLDRLKSLGLS</sequence>
<dbReference type="GO" id="GO:0000981">
    <property type="term" value="F:DNA-binding transcription factor activity, RNA polymerase II-specific"/>
    <property type="evidence" value="ECO:0007669"/>
    <property type="project" value="InterPro"/>
</dbReference>
<evidence type="ECO:0000313" key="4">
    <source>
        <dbReference type="EMBL" id="ETS75490.1"/>
    </source>
</evidence>
<dbReference type="OrthoDB" id="4222821at2759"/>
<keyword evidence="1" id="KW-0539">Nucleus</keyword>
<keyword evidence="5" id="KW-1185">Reference proteome</keyword>
<gene>
    <name evidence="4" type="ORF">PFICI_12434</name>
</gene>
<dbReference type="SUPFAM" id="SSF57701">
    <property type="entry name" value="Zn2/Cys6 DNA-binding domain"/>
    <property type="match status" value="1"/>
</dbReference>
<dbReference type="AlphaFoldDB" id="W3WNK0"/>
<feature type="compositionally biased region" description="Polar residues" evidence="2">
    <location>
        <begin position="74"/>
        <end position="88"/>
    </location>
</feature>
<evidence type="ECO:0000313" key="5">
    <source>
        <dbReference type="Proteomes" id="UP000030651"/>
    </source>
</evidence>
<dbReference type="STRING" id="1229662.W3WNK0"/>
<dbReference type="Gene3D" id="4.10.240.10">
    <property type="entry name" value="Zn(2)-C6 fungal-type DNA-binding domain"/>
    <property type="match status" value="1"/>
</dbReference>
<dbReference type="InterPro" id="IPR036864">
    <property type="entry name" value="Zn2-C6_fun-type_DNA-bd_sf"/>
</dbReference>
<dbReference type="KEGG" id="pfy:PFICI_12434"/>
<organism evidence="4 5">
    <name type="scientific">Pestalotiopsis fici (strain W106-1 / CGMCC3.15140)</name>
    <dbReference type="NCBI Taxonomy" id="1229662"/>
    <lineage>
        <taxon>Eukaryota</taxon>
        <taxon>Fungi</taxon>
        <taxon>Dikarya</taxon>
        <taxon>Ascomycota</taxon>
        <taxon>Pezizomycotina</taxon>
        <taxon>Sordariomycetes</taxon>
        <taxon>Xylariomycetidae</taxon>
        <taxon>Amphisphaeriales</taxon>
        <taxon>Sporocadaceae</taxon>
        <taxon>Pestalotiopsis</taxon>
    </lineage>
</organism>
<dbReference type="Pfam" id="PF00172">
    <property type="entry name" value="Zn_clus"/>
    <property type="match status" value="1"/>
</dbReference>
<dbReference type="InParanoid" id="W3WNK0"/>
<name>W3WNK0_PESFW</name>
<dbReference type="PROSITE" id="PS50048">
    <property type="entry name" value="ZN2_CY6_FUNGAL_2"/>
    <property type="match status" value="1"/>
</dbReference>
<dbReference type="CDD" id="cd00067">
    <property type="entry name" value="GAL4"/>
    <property type="match status" value="1"/>
</dbReference>
<proteinExistence type="predicted"/>
<evidence type="ECO:0000256" key="2">
    <source>
        <dbReference type="SAM" id="MobiDB-lite"/>
    </source>
</evidence>
<dbReference type="HOGENOM" id="CLU_662300_0_0_1"/>
<accession>W3WNK0</accession>
<dbReference type="InterPro" id="IPR001138">
    <property type="entry name" value="Zn2Cys6_DnaBD"/>
</dbReference>
<evidence type="ECO:0000256" key="1">
    <source>
        <dbReference type="ARBA" id="ARBA00023242"/>
    </source>
</evidence>
<dbReference type="OMA" id="ESTRVEP"/>
<dbReference type="EMBL" id="KI912118">
    <property type="protein sequence ID" value="ETS75490.1"/>
    <property type="molecule type" value="Genomic_DNA"/>
</dbReference>
<dbReference type="eggNOG" id="ENOG502SX45">
    <property type="taxonomic scope" value="Eukaryota"/>
</dbReference>
<dbReference type="RefSeq" id="XP_007839206.1">
    <property type="nucleotide sequence ID" value="XM_007841015.1"/>
</dbReference>
<reference evidence="5" key="1">
    <citation type="journal article" date="2015" name="BMC Genomics">
        <title>Genomic and transcriptomic analysis of the endophytic fungus Pestalotiopsis fici reveals its lifestyle and high potential for synthesis of natural products.</title>
        <authorList>
            <person name="Wang X."/>
            <person name="Zhang X."/>
            <person name="Liu L."/>
            <person name="Xiang M."/>
            <person name="Wang W."/>
            <person name="Sun X."/>
            <person name="Che Y."/>
            <person name="Guo L."/>
            <person name="Liu G."/>
            <person name="Guo L."/>
            <person name="Wang C."/>
            <person name="Yin W.B."/>
            <person name="Stadler M."/>
            <person name="Zhang X."/>
            <person name="Liu X."/>
        </authorList>
    </citation>
    <scope>NUCLEOTIDE SEQUENCE [LARGE SCALE GENOMIC DNA]</scope>
    <source>
        <strain evidence="5">W106-1 / CGMCC3.15140</strain>
    </source>
</reference>
<feature type="region of interest" description="Disordered" evidence="2">
    <location>
        <begin position="60"/>
        <end position="88"/>
    </location>
</feature>